<keyword evidence="2 7" id="KW-0132">Cell division</keyword>
<comment type="PTM">
    <text evidence="7">Carboxylation is probably crucial for Mg(2+) binding and, consequently, for the gamma-phosphate positioning of ATP.</text>
</comment>
<dbReference type="EC" id="6.3.2.13" evidence="7"/>
<evidence type="ECO:0000313" key="14">
    <source>
        <dbReference type="Proteomes" id="UP000659438"/>
    </source>
</evidence>
<keyword evidence="14" id="KW-1185">Reference proteome</keyword>
<dbReference type="GO" id="GO:0000287">
    <property type="term" value="F:magnesium ion binding"/>
    <property type="evidence" value="ECO:0007669"/>
    <property type="project" value="UniProtKB-UniRule"/>
</dbReference>
<dbReference type="Gene3D" id="3.90.190.20">
    <property type="entry name" value="Mur ligase, C-terminal domain"/>
    <property type="match status" value="1"/>
</dbReference>
<dbReference type="GO" id="GO:0009252">
    <property type="term" value="P:peptidoglycan biosynthetic process"/>
    <property type="evidence" value="ECO:0007669"/>
    <property type="project" value="UniProtKB-UniRule"/>
</dbReference>
<evidence type="ECO:0000259" key="11">
    <source>
        <dbReference type="Pfam" id="PF08245"/>
    </source>
</evidence>
<keyword evidence="4 7" id="KW-0573">Peptidoglycan synthesis</keyword>
<dbReference type="InterPro" id="IPR013221">
    <property type="entry name" value="Mur_ligase_cen"/>
</dbReference>
<comment type="similarity">
    <text evidence="1 7">Belongs to the MurCDEF family. MurE subfamily.</text>
</comment>
<feature type="domain" description="Mur ligase C-terminal" evidence="10">
    <location>
        <begin position="329"/>
        <end position="455"/>
    </location>
</feature>
<feature type="binding site" evidence="7">
    <location>
        <position position="23"/>
    </location>
    <ligand>
        <name>UDP-N-acetyl-alpha-D-muramoyl-L-alanyl-D-glutamate</name>
        <dbReference type="ChEBI" id="CHEBI:83900"/>
    </ligand>
</feature>
<dbReference type="InterPro" id="IPR036565">
    <property type="entry name" value="Mur-like_cat_sf"/>
</dbReference>
<dbReference type="InterPro" id="IPR000713">
    <property type="entry name" value="Mur_ligase_N"/>
</dbReference>
<comment type="cofactor">
    <cofactor evidence="7">
        <name>Mg(2+)</name>
        <dbReference type="ChEBI" id="CHEBI:18420"/>
    </cofactor>
</comment>
<dbReference type="Gene3D" id="3.40.1190.10">
    <property type="entry name" value="Mur-like, catalytic domain"/>
    <property type="match status" value="1"/>
</dbReference>
<name>A0A923FQN8_9PSED</name>
<feature type="binding site" evidence="7">
    <location>
        <begin position="108"/>
        <end position="114"/>
    </location>
    <ligand>
        <name>ATP</name>
        <dbReference type="ChEBI" id="CHEBI:30616"/>
    </ligand>
</feature>
<evidence type="ECO:0000256" key="1">
    <source>
        <dbReference type="ARBA" id="ARBA00005898"/>
    </source>
</evidence>
<keyword evidence="7" id="KW-0963">Cytoplasm</keyword>
<dbReference type="SUPFAM" id="SSF53623">
    <property type="entry name" value="MurD-like peptide ligases, catalytic domain"/>
    <property type="match status" value="1"/>
</dbReference>
<dbReference type="NCBIfam" id="NF001124">
    <property type="entry name" value="PRK00139.1-2"/>
    <property type="match status" value="1"/>
</dbReference>
<feature type="modified residue" description="N6-carboxylysine" evidence="7">
    <location>
        <position position="217"/>
    </location>
</feature>
<keyword evidence="7 12" id="KW-0436">Ligase</keyword>
<dbReference type="PANTHER" id="PTHR23135:SF4">
    <property type="entry name" value="UDP-N-ACETYLMURAMOYL-L-ALANYL-D-GLUTAMATE--2,6-DIAMINOPIMELATE LIGASE MURE HOMOLOG, CHLOROPLASTIC"/>
    <property type="match status" value="1"/>
</dbReference>
<evidence type="ECO:0000259" key="9">
    <source>
        <dbReference type="Pfam" id="PF01225"/>
    </source>
</evidence>
<comment type="caution">
    <text evidence="12">The sequence shown here is derived from an EMBL/GenBank/DDBJ whole genome shotgun (WGS) entry which is preliminary data.</text>
</comment>
<reference evidence="12" key="2">
    <citation type="submission" date="2020-07" db="EMBL/GenBank/DDBJ databases">
        <authorList>
            <person name="Lood C."/>
            <person name="Girard L."/>
        </authorList>
    </citation>
    <scope>NUCLEOTIDE SEQUENCE</scope>
    <source>
        <strain evidence="12">SWRI102</strain>
    </source>
</reference>
<comment type="caution">
    <text evidence="7">Lacks conserved residue(s) required for the propagation of feature annotation.</text>
</comment>
<dbReference type="SUPFAM" id="SSF53244">
    <property type="entry name" value="MurD-like peptide ligases, peptide-binding domain"/>
    <property type="match status" value="1"/>
</dbReference>
<feature type="binding site" evidence="7">
    <location>
        <position position="177"/>
    </location>
    <ligand>
        <name>UDP-N-acetyl-alpha-D-muramoyl-L-alanyl-D-glutamate</name>
        <dbReference type="ChEBI" id="CHEBI:83900"/>
    </ligand>
</feature>
<dbReference type="HAMAP" id="MF_00208">
    <property type="entry name" value="MurE"/>
    <property type="match status" value="1"/>
</dbReference>
<dbReference type="GO" id="GO:0071555">
    <property type="term" value="P:cell wall organization"/>
    <property type="evidence" value="ECO:0007669"/>
    <property type="project" value="UniProtKB-KW"/>
</dbReference>
<proteinExistence type="inferred from homology"/>
<evidence type="ECO:0000256" key="8">
    <source>
        <dbReference type="RuleBase" id="RU004135"/>
    </source>
</evidence>
<keyword evidence="7" id="KW-0547">Nucleotide-binding</keyword>
<feature type="domain" description="Mur ligase central" evidence="11">
    <location>
        <begin position="106"/>
        <end position="306"/>
    </location>
</feature>
<dbReference type="RefSeq" id="WP_186638337.1">
    <property type="nucleotide sequence ID" value="NZ_JABWQX020000001.1"/>
</dbReference>
<dbReference type="NCBIfam" id="NF001126">
    <property type="entry name" value="PRK00139.1-4"/>
    <property type="match status" value="1"/>
</dbReference>
<feature type="binding site" evidence="7">
    <location>
        <begin position="150"/>
        <end position="151"/>
    </location>
    <ligand>
        <name>UDP-N-acetyl-alpha-D-muramoyl-L-alanyl-D-glutamate</name>
        <dbReference type="ChEBI" id="CHEBI:83900"/>
    </ligand>
</feature>
<feature type="binding site" evidence="7">
    <location>
        <position position="457"/>
    </location>
    <ligand>
        <name>meso-2,6-diaminopimelate</name>
        <dbReference type="ChEBI" id="CHEBI:57791"/>
    </ligand>
</feature>
<evidence type="ECO:0000256" key="5">
    <source>
        <dbReference type="ARBA" id="ARBA00023306"/>
    </source>
</evidence>
<organism evidence="12">
    <name type="scientific">Pseudomonas marvdashtae</name>
    <dbReference type="NCBI Taxonomy" id="2745500"/>
    <lineage>
        <taxon>Bacteria</taxon>
        <taxon>Pseudomonadati</taxon>
        <taxon>Pseudomonadota</taxon>
        <taxon>Gammaproteobacteria</taxon>
        <taxon>Pseudomonadales</taxon>
        <taxon>Pseudomonadaceae</taxon>
        <taxon>Pseudomonas</taxon>
    </lineage>
</organism>
<dbReference type="PANTHER" id="PTHR23135">
    <property type="entry name" value="MUR LIGASE FAMILY MEMBER"/>
    <property type="match status" value="1"/>
</dbReference>
<dbReference type="InterPro" id="IPR035911">
    <property type="entry name" value="MurE/MurF_N"/>
</dbReference>
<dbReference type="EMBL" id="JABWQX010000005">
    <property type="protein sequence ID" value="MBC3396628.1"/>
    <property type="molecule type" value="Genomic_DNA"/>
</dbReference>
<feature type="short sequence motif" description="Meso-diaminopimelate recognition motif" evidence="7">
    <location>
        <begin position="402"/>
        <end position="405"/>
    </location>
</feature>
<dbReference type="Proteomes" id="UP000659438">
    <property type="component" value="Unassembled WGS sequence"/>
</dbReference>
<keyword evidence="3 7" id="KW-0133">Cell shape</keyword>
<dbReference type="NCBIfam" id="TIGR01085">
    <property type="entry name" value="murE"/>
    <property type="match status" value="1"/>
</dbReference>
<accession>A0A923FQN8</accession>
<dbReference type="GO" id="GO:0051301">
    <property type="term" value="P:cell division"/>
    <property type="evidence" value="ECO:0007669"/>
    <property type="project" value="UniProtKB-KW"/>
</dbReference>
<dbReference type="AlphaFoldDB" id="A0A923FQN8"/>
<feature type="binding site" evidence="7">
    <location>
        <position position="25"/>
    </location>
    <ligand>
        <name>UDP-N-acetyl-alpha-D-muramoyl-L-alanyl-D-glutamate</name>
        <dbReference type="ChEBI" id="CHEBI:83900"/>
    </ligand>
</feature>
<comment type="pathway">
    <text evidence="7 8">Cell wall biogenesis; peptidoglycan biosynthesis.</text>
</comment>
<evidence type="ECO:0000256" key="2">
    <source>
        <dbReference type="ARBA" id="ARBA00022618"/>
    </source>
</evidence>
<evidence type="ECO:0000256" key="3">
    <source>
        <dbReference type="ARBA" id="ARBA00022960"/>
    </source>
</evidence>
<comment type="subcellular location">
    <subcellularLocation>
        <location evidence="7 8">Cytoplasm</location>
    </subcellularLocation>
</comment>
<reference evidence="12 14" key="1">
    <citation type="journal article" date="2020" name="Microorganisms">
        <title>Reliable Identification of Environmental Pseudomonas Isolates Using the rpoD Gene.</title>
        <authorList>
            <consortium name="The Broad Institute Genome Sequencing Platform"/>
            <person name="Girard L."/>
            <person name="Lood C."/>
            <person name="Rokni-Zadeh H."/>
            <person name="van Noort V."/>
            <person name="Lavigne R."/>
            <person name="De Mot R."/>
        </authorList>
    </citation>
    <scope>NUCLEOTIDE SEQUENCE</scope>
    <source>
        <strain evidence="12 14">SWRI102</strain>
    </source>
</reference>
<dbReference type="Pfam" id="PF02875">
    <property type="entry name" value="Mur_ligase_C"/>
    <property type="match status" value="1"/>
</dbReference>
<feature type="binding site" evidence="7">
    <location>
        <begin position="402"/>
        <end position="405"/>
    </location>
    <ligand>
        <name>meso-2,6-diaminopimelate</name>
        <dbReference type="ChEBI" id="CHEBI:57791"/>
    </ligand>
</feature>
<evidence type="ECO:0000256" key="7">
    <source>
        <dbReference type="HAMAP-Rule" id="MF_00208"/>
    </source>
</evidence>
<keyword evidence="7" id="KW-0067">ATP-binding</keyword>
<keyword evidence="7" id="KW-0460">Magnesium</keyword>
<dbReference type="InterPro" id="IPR036615">
    <property type="entry name" value="Mur_ligase_C_dom_sf"/>
</dbReference>
<dbReference type="GO" id="GO:0005524">
    <property type="term" value="F:ATP binding"/>
    <property type="evidence" value="ECO:0007669"/>
    <property type="project" value="UniProtKB-UniRule"/>
</dbReference>
<dbReference type="InterPro" id="IPR005761">
    <property type="entry name" value="UDP-N-AcMur-Glu-dNH2Pim_ligase"/>
</dbReference>
<keyword evidence="5 7" id="KW-0131">Cell cycle</keyword>
<comment type="function">
    <text evidence="7">Catalyzes the addition of meso-diaminopimelic acid to the nucleotide precursor UDP-N-acetylmuramoyl-L-alanyl-D-glutamate (UMAG) in the biosynthesis of bacterial cell-wall peptidoglycan.</text>
</comment>
<dbReference type="InterPro" id="IPR004101">
    <property type="entry name" value="Mur_ligase_C"/>
</dbReference>
<evidence type="ECO:0000313" key="12">
    <source>
        <dbReference type="EMBL" id="MBC3396628.1"/>
    </source>
</evidence>
<comment type="catalytic activity">
    <reaction evidence="7">
        <text>UDP-N-acetyl-alpha-D-muramoyl-L-alanyl-D-glutamate + meso-2,6-diaminopimelate + ATP = UDP-N-acetyl-alpha-D-muramoyl-L-alanyl-gamma-D-glutamyl-meso-2,6-diaminopimelate + ADP + phosphate + H(+)</text>
        <dbReference type="Rhea" id="RHEA:23676"/>
        <dbReference type="ChEBI" id="CHEBI:15378"/>
        <dbReference type="ChEBI" id="CHEBI:30616"/>
        <dbReference type="ChEBI" id="CHEBI:43474"/>
        <dbReference type="ChEBI" id="CHEBI:57791"/>
        <dbReference type="ChEBI" id="CHEBI:83900"/>
        <dbReference type="ChEBI" id="CHEBI:83905"/>
        <dbReference type="ChEBI" id="CHEBI:456216"/>
        <dbReference type="EC" id="6.3.2.13"/>
    </reaction>
</comment>
<dbReference type="Pfam" id="PF01225">
    <property type="entry name" value="Mur_ligase"/>
    <property type="match status" value="1"/>
</dbReference>
<evidence type="ECO:0000256" key="4">
    <source>
        <dbReference type="ARBA" id="ARBA00022984"/>
    </source>
</evidence>
<keyword evidence="6 7" id="KW-0961">Cell wall biogenesis/degradation</keyword>
<dbReference type="SUPFAM" id="SSF63418">
    <property type="entry name" value="MurE/MurF N-terminal domain"/>
    <property type="match status" value="1"/>
</dbReference>
<protein>
    <recommendedName>
        <fullName evidence="7">UDP-N-acetylmuramoyl-L-alanyl-D-glutamate--2,6-diaminopimelate ligase</fullName>
        <ecNumber evidence="7">6.3.2.13</ecNumber>
    </recommendedName>
    <alternativeName>
        <fullName evidence="7">Meso-A2pm-adding enzyme</fullName>
    </alternativeName>
    <alternativeName>
        <fullName evidence="7">Meso-diaminopimelate-adding enzyme</fullName>
    </alternativeName>
    <alternativeName>
        <fullName evidence="7">UDP-MurNAc-L-Ala-D-Glu:meso-diaminopimelate ligase</fullName>
    </alternativeName>
    <alternativeName>
        <fullName evidence="7">UDP-MurNAc-tripeptide synthetase</fullName>
    </alternativeName>
    <alternativeName>
        <fullName evidence="7">UDP-N-acetylmuramyl-tripeptide synthetase</fullName>
    </alternativeName>
</protein>
<feature type="binding site" evidence="7">
    <location>
        <position position="183"/>
    </location>
    <ligand>
        <name>UDP-N-acetyl-alpha-D-muramoyl-L-alanyl-D-glutamate</name>
        <dbReference type="ChEBI" id="CHEBI:83900"/>
    </ligand>
</feature>
<sequence>MSLSLNKIFAHAGHDLLIRELALDSRDVRAGDLFLAVPGARFDGRAHIADALKRGAAAVAYEVNGATVLPITDVPLIPVKGLAAQLSDIAGRFYGEPSRHLNLIGVTGTNGKTSVTQLVAQALDLLGQHCGIVGTLGNGFHGALQSGLHTTPNPIAVQATLADLKKAGAKAVAMEVSSHGLDQGRVSALAFDVAVLTNLSRDHLDYHGTMQAYGEAKARLFAWNSLRCRVINIDDEFGRQLAAEQRESRLITYSLEDSSAYLYIRQAQFNDEGVRATLVTPQGEHFLRSTLLGRFNLSNVLAAIGALLGLDYALDEILKVLPQLEGPAGRMQRLGGGTQPLVVVDYAHTPDALEKVLTALRPHAKGKLLCLFGCGGDRDRGKRPLMAEVVERLADGVLVTDDNPRSEDPQRIFDDIRAGFSQVDNVNFVAGRGQAIAQLIASASADDVVVLAGKGHEDYQEINGERHAFSDLAEADHALTAWEVAHA</sequence>
<feature type="binding site" evidence="7">
    <location>
        <position position="185"/>
    </location>
    <ligand>
        <name>UDP-N-acetyl-alpha-D-muramoyl-L-alanyl-D-glutamate</name>
        <dbReference type="ChEBI" id="CHEBI:83900"/>
    </ligand>
</feature>
<feature type="binding site" evidence="7">
    <location>
        <position position="378"/>
    </location>
    <ligand>
        <name>meso-2,6-diaminopimelate</name>
        <dbReference type="ChEBI" id="CHEBI:57791"/>
    </ligand>
</feature>
<dbReference type="EMBL" id="JABWQX020000001">
    <property type="protein sequence ID" value="MBV4550427.1"/>
    <property type="molecule type" value="Genomic_DNA"/>
</dbReference>
<reference evidence="13" key="3">
    <citation type="submission" date="2021-06" db="EMBL/GenBank/DDBJ databases">
        <title>Updating the genus Pseudomonas: Description of 43 new species and partition of the Pseudomonas putida group.</title>
        <authorList>
            <person name="Girard L."/>
            <person name="Lood C."/>
            <person name="Vandamme P."/>
            <person name="Rokni-Zadeh H."/>
            <person name="Van Noort V."/>
            <person name="Hofte M."/>
            <person name="Lavigne R."/>
            <person name="De Mot R."/>
        </authorList>
    </citation>
    <scope>NUCLEOTIDE SEQUENCE</scope>
    <source>
        <strain evidence="13">SWRI102</strain>
    </source>
</reference>
<dbReference type="Pfam" id="PF08245">
    <property type="entry name" value="Mur_ligase_M"/>
    <property type="match status" value="1"/>
</dbReference>
<dbReference type="Gene3D" id="3.40.1390.10">
    <property type="entry name" value="MurE/MurF, N-terminal domain"/>
    <property type="match status" value="1"/>
</dbReference>
<dbReference type="GO" id="GO:0008360">
    <property type="term" value="P:regulation of cell shape"/>
    <property type="evidence" value="ECO:0007669"/>
    <property type="project" value="UniProtKB-KW"/>
</dbReference>
<feature type="domain" description="Mur ligase N-terminal catalytic" evidence="9">
    <location>
        <begin position="18"/>
        <end position="94"/>
    </location>
</feature>
<feature type="binding site" evidence="7">
    <location>
        <position position="453"/>
    </location>
    <ligand>
        <name>meso-2,6-diaminopimelate</name>
        <dbReference type="ChEBI" id="CHEBI:57791"/>
    </ligand>
</feature>
<evidence type="ECO:0000256" key="6">
    <source>
        <dbReference type="ARBA" id="ARBA00023316"/>
    </source>
</evidence>
<dbReference type="GO" id="GO:0005737">
    <property type="term" value="C:cytoplasm"/>
    <property type="evidence" value="ECO:0007669"/>
    <property type="project" value="UniProtKB-SubCell"/>
</dbReference>
<evidence type="ECO:0000259" key="10">
    <source>
        <dbReference type="Pfam" id="PF02875"/>
    </source>
</evidence>
<dbReference type="GO" id="GO:0008765">
    <property type="term" value="F:UDP-N-acetylmuramoylalanyl-D-glutamate-2,6-diaminopimelate ligase activity"/>
    <property type="evidence" value="ECO:0007669"/>
    <property type="project" value="UniProtKB-UniRule"/>
</dbReference>
<evidence type="ECO:0000313" key="13">
    <source>
        <dbReference type="EMBL" id="MBV4550427.1"/>
    </source>
</evidence>
<gene>
    <name evidence="7" type="primary">murE</name>
    <name evidence="13" type="ORF">HU742_004630</name>
    <name evidence="12" type="ORF">HU742_15550</name>
</gene>